<name>A0AAV2EQ75_9ROSI</name>
<reference evidence="1 2" key="1">
    <citation type="submission" date="2024-04" db="EMBL/GenBank/DDBJ databases">
        <authorList>
            <person name="Fracassetti M."/>
        </authorList>
    </citation>
    <scope>NUCLEOTIDE SEQUENCE [LARGE SCALE GENOMIC DNA]</scope>
</reference>
<keyword evidence="2" id="KW-1185">Reference proteome</keyword>
<evidence type="ECO:0000313" key="1">
    <source>
        <dbReference type="EMBL" id="CAL1388143.1"/>
    </source>
</evidence>
<evidence type="ECO:0000313" key="2">
    <source>
        <dbReference type="Proteomes" id="UP001497516"/>
    </source>
</evidence>
<gene>
    <name evidence="1" type="ORF">LTRI10_LOCUS29085</name>
</gene>
<proteinExistence type="predicted"/>
<dbReference type="Proteomes" id="UP001497516">
    <property type="component" value="Chromosome 5"/>
</dbReference>
<sequence length="187" mass="19893">MTATVQEEMIPTTTTPPLTDLQDVDHVVAVVVDVTKVREKGITAPVSPSRVTKQPCEEESAIPLYAMTCVELGKQQPPITIERAKSHSSIIDDTIGGTHPDVGKHSNSSACYLANWKFRKMPGKDGDSCRGVARSQGPVRSCLGPSMGGLIGGLLYGVQLVGLTSHVERMEQEDGGVRGSSGHDITI</sequence>
<accession>A0AAV2EQ75</accession>
<dbReference type="EMBL" id="OZ034818">
    <property type="protein sequence ID" value="CAL1388143.1"/>
    <property type="molecule type" value="Genomic_DNA"/>
</dbReference>
<organism evidence="1 2">
    <name type="scientific">Linum trigynum</name>
    <dbReference type="NCBI Taxonomy" id="586398"/>
    <lineage>
        <taxon>Eukaryota</taxon>
        <taxon>Viridiplantae</taxon>
        <taxon>Streptophyta</taxon>
        <taxon>Embryophyta</taxon>
        <taxon>Tracheophyta</taxon>
        <taxon>Spermatophyta</taxon>
        <taxon>Magnoliopsida</taxon>
        <taxon>eudicotyledons</taxon>
        <taxon>Gunneridae</taxon>
        <taxon>Pentapetalae</taxon>
        <taxon>rosids</taxon>
        <taxon>fabids</taxon>
        <taxon>Malpighiales</taxon>
        <taxon>Linaceae</taxon>
        <taxon>Linum</taxon>
    </lineage>
</organism>
<dbReference type="AlphaFoldDB" id="A0AAV2EQ75"/>
<protein>
    <submittedName>
        <fullName evidence="1">Uncharacterized protein</fullName>
    </submittedName>
</protein>